<keyword evidence="1" id="KW-0328">Glycosyltransferase</keyword>
<dbReference type="InterPro" id="IPR027005">
    <property type="entry name" value="PMT-like"/>
</dbReference>
<gene>
    <name evidence="4" type="ORF">BMOU_0562</name>
</gene>
<dbReference type="Pfam" id="PF16192">
    <property type="entry name" value="PMT_4TMC"/>
    <property type="match status" value="1"/>
</dbReference>
<feature type="transmembrane region" description="Helical" evidence="1">
    <location>
        <begin position="317"/>
        <end position="340"/>
    </location>
</feature>
<dbReference type="UniPathway" id="UPA00378"/>
<keyword evidence="1" id="KW-1133">Transmembrane helix</keyword>
<feature type="transmembrane region" description="Helical" evidence="1">
    <location>
        <begin position="279"/>
        <end position="297"/>
    </location>
</feature>
<feature type="transmembrane region" description="Helical" evidence="1">
    <location>
        <begin position="42"/>
        <end position="60"/>
    </location>
</feature>
<comment type="subcellular location">
    <subcellularLocation>
        <location evidence="1">Cell membrane</location>
    </subcellularLocation>
</comment>
<sequence length="593" mass="66479">MSVRTVRANARYAASQQRRWKRHGESDATHAPEPRWTASKPFAWLMTILVAVFGGILRFVRLGSPRAVVFDETYYVKDAWTMLNTGEARDWPKLVNIDGVEVEIDRLFAAGDTDRWLSTAEYVVHPPVGKWMIAAGLKLFGGADNPVAWRASVAVAGVVAIVLITRVALRLFHNLPIALIAGLLMSLDGLGIVMSRTGLLDNFIMVFALGAFSLMLMHRDWARVRLRRQYAIDAAARTARFKPGRHGLILQRRGPMIACSWYRVGAAFLLGMATGVKWSGTYLFAVFCVISVLWDACERRQVGYRAWFTTGLVKDGLVAACYMVPIYALTYLGGWLNWFLHADSYMHDWAANHPGEGVTWLPESLRSFVAYHAQMWQFHTTLDAPHDYKANPLTWPLQVRPTSFYWEKLSGHPGLCSLAPDSQCVAAITSLGNPLIWWTGSLCTVVAIIIVIVSLVRGRIRGGAAREDGGYWRIWAVLAGFLGGWLPWAQYLNRTTFTFYSIVILPWIVLAICYVLDWLRTHAAIGTYRLIVGLGLTLIILVSAFFYPIWTRCRYLMNSGCPICGSDHGSDHTWDLTRQAAHFAYRQSTGLPA</sequence>
<dbReference type="PANTHER" id="PTHR10050:SF46">
    <property type="entry name" value="PROTEIN O-MANNOSYL-TRANSFERASE 2"/>
    <property type="match status" value="1"/>
</dbReference>
<organism evidence="4 5">
    <name type="scientific">Bifidobacterium moukalabense DSM 27321</name>
    <dbReference type="NCBI Taxonomy" id="1435051"/>
    <lineage>
        <taxon>Bacteria</taxon>
        <taxon>Bacillati</taxon>
        <taxon>Actinomycetota</taxon>
        <taxon>Actinomycetes</taxon>
        <taxon>Bifidobacteriales</taxon>
        <taxon>Bifidobacteriaceae</taxon>
        <taxon>Bifidobacterium</taxon>
    </lineage>
</organism>
<keyword evidence="1" id="KW-1003">Cell membrane</keyword>
<feature type="domain" description="Protein O-mannosyl-transferase C-terminal four TM" evidence="3">
    <location>
        <begin position="365"/>
        <end position="549"/>
    </location>
</feature>
<dbReference type="InterPro" id="IPR032421">
    <property type="entry name" value="PMT_4TMC"/>
</dbReference>
<keyword evidence="1 4" id="KW-0808">Transferase</keyword>
<evidence type="ECO:0000259" key="3">
    <source>
        <dbReference type="Pfam" id="PF16192"/>
    </source>
</evidence>
<feature type="transmembrane region" description="Helical" evidence="1">
    <location>
        <begin position="528"/>
        <end position="550"/>
    </location>
</feature>
<dbReference type="STRING" id="1435051.BMOU_0562"/>
<dbReference type="Pfam" id="PF13231">
    <property type="entry name" value="PMT_2"/>
    <property type="match status" value="1"/>
</dbReference>
<protein>
    <recommendedName>
        <fullName evidence="1">Polyprenol-phosphate-mannose--protein mannosyltransferase</fullName>
        <ecNumber evidence="1">2.4.1.-</ecNumber>
    </recommendedName>
</protein>
<evidence type="ECO:0000313" key="5">
    <source>
        <dbReference type="Proteomes" id="UP000019155"/>
    </source>
</evidence>
<feature type="transmembrane region" description="Helical" evidence="1">
    <location>
        <begin position="470"/>
        <end position="491"/>
    </location>
</feature>
<feature type="transmembrane region" description="Helical" evidence="1">
    <location>
        <begin position="147"/>
        <end position="168"/>
    </location>
</feature>
<dbReference type="Proteomes" id="UP000019155">
    <property type="component" value="Unassembled WGS sequence"/>
</dbReference>
<comment type="similarity">
    <text evidence="1">Belongs to the glycosyltransferase 39 family.</text>
</comment>
<dbReference type="PATRIC" id="fig|1435051.3.peg.556"/>
<accession>W4N9V5</accession>
<dbReference type="eggNOG" id="COG1928">
    <property type="taxonomic scope" value="Bacteria"/>
</dbReference>
<evidence type="ECO:0000259" key="2">
    <source>
        <dbReference type="Pfam" id="PF13231"/>
    </source>
</evidence>
<comment type="function">
    <text evidence="1">Protein O-mannosyltransferase that catalyzes the transfer of a single mannose residue from a polyprenol phospho-mannosyl lipidic donor to the hydroxyl group of selected serine and threonine residues in acceptor proteins.</text>
</comment>
<dbReference type="PANTHER" id="PTHR10050">
    <property type="entry name" value="DOLICHYL-PHOSPHATE-MANNOSE--PROTEIN MANNOSYLTRANSFERASE"/>
    <property type="match status" value="1"/>
</dbReference>
<feature type="transmembrane region" description="Helical" evidence="1">
    <location>
        <begin position="255"/>
        <end position="273"/>
    </location>
</feature>
<keyword evidence="1" id="KW-0472">Membrane</keyword>
<dbReference type="AlphaFoldDB" id="W4N9V5"/>
<dbReference type="InterPro" id="IPR038731">
    <property type="entry name" value="RgtA/B/C-like"/>
</dbReference>
<proteinExistence type="inferred from homology"/>
<dbReference type="EMBL" id="AZMV01000002">
    <property type="protein sequence ID" value="ETY71824.1"/>
    <property type="molecule type" value="Genomic_DNA"/>
</dbReference>
<keyword evidence="1" id="KW-0812">Transmembrane</keyword>
<dbReference type="GO" id="GO:0004169">
    <property type="term" value="F:dolichyl-phosphate-mannose-protein mannosyltransferase activity"/>
    <property type="evidence" value="ECO:0007669"/>
    <property type="project" value="UniProtKB-UniRule"/>
</dbReference>
<evidence type="ECO:0000256" key="1">
    <source>
        <dbReference type="RuleBase" id="RU367007"/>
    </source>
</evidence>
<dbReference type="GO" id="GO:0005886">
    <property type="term" value="C:plasma membrane"/>
    <property type="evidence" value="ECO:0007669"/>
    <property type="project" value="UniProtKB-SubCell"/>
</dbReference>
<feature type="domain" description="Glycosyltransferase RgtA/B/C/D-like" evidence="2">
    <location>
        <begin position="125"/>
        <end position="216"/>
    </location>
</feature>
<feature type="transmembrane region" description="Helical" evidence="1">
    <location>
        <begin position="199"/>
        <end position="218"/>
    </location>
</feature>
<reference evidence="4 5" key="1">
    <citation type="journal article" date="2014" name="Genome Announc.">
        <title>The Genome Sequence of Bifidobacterium moukalabense DSM 27321 Highlights the Close Phylogenetic Relatedness with the Bifidobacterium dentium Taxon.</title>
        <authorList>
            <person name="Lugli G.A."/>
            <person name="Duranti S."/>
            <person name="Milani C."/>
            <person name="Turroni F."/>
            <person name="Viappiani A."/>
            <person name="Mangifesta M."/>
            <person name="van Sinderen D."/>
            <person name="Ventura M."/>
        </authorList>
    </citation>
    <scope>NUCLEOTIDE SEQUENCE [LARGE SCALE GENOMIC DNA]</scope>
    <source>
        <strain evidence="4 5">DSM 27321</strain>
    </source>
</reference>
<comment type="pathway">
    <text evidence="1">Protein modification; protein glycosylation.</text>
</comment>
<evidence type="ECO:0000313" key="4">
    <source>
        <dbReference type="EMBL" id="ETY71824.1"/>
    </source>
</evidence>
<dbReference type="EC" id="2.4.1.-" evidence="1"/>
<comment type="caution">
    <text evidence="4">The sequence shown here is derived from an EMBL/GenBank/DDBJ whole genome shotgun (WGS) entry which is preliminary data.</text>
</comment>
<name>W4N9V5_9BIFI</name>
<feature type="transmembrane region" description="Helical" evidence="1">
    <location>
        <begin position="435"/>
        <end position="458"/>
    </location>
</feature>
<feature type="transmembrane region" description="Helical" evidence="1">
    <location>
        <begin position="497"/>
        <end position="516"/>
    </location>
</feature>
<feature type="transmembrane region" description="Helical" evidence="1">
    <location>
        <begin position="175"/>
        <end position="193"/>
    </location>
</feature>
<keyword evidence="5" id="KW-1185">Reference proteome</keyword>